<dbReference type="EMBL" id="CP013067">
    <property type="protein sequence ID" value="ALP42015.1"/>
    <property type="molecule type" value="Genomic_DNA"/>
</dbReference>
<protein>
    <recommendedName>
        <fullName evidence="3">DUF2989 domain-containing protein</fullName>
    </recommendedName>
</protein>
<dbReference type="AlphaFoldDB" id="A0A0S2SJW5"/>
<evidence type="ECO:0000313" key="2">
    <source>
        <dbReference type="Proteomes" id="UP000058114"/>
    </source>
</evidence>
<evidence type="ECO:0000313" key="1">
    <source>
        <dbReference type="EMBL" id="ALP42015.1"/>
    </source>
</evidence>
<dbReference type="Pfam" id="PF11207">
    <property type="entry name" value="DUF2989"/>
    <property type="match status" value="1"/>
</dbReference>
<name>A0A0S2SJW5_9GAMM</name>
<dbReference type="Proteomes" id="UP000058114">
    <property type="component" value="Chromosome"/>
</dbReference>
<dbReference type="InterPro" id="IPR021372">
    <property type="entry name" value="DUF2989"/>
</dbReference>
<evidence type="ECO:0008006" key="3">
    <source>
        <dbReference type="Google" id="ProtNLM"/>
    </source>
</evidence>
<reference evidence="1 2" key="2">
    <citation type="journal article" date="2016" name="Genome Announc.">
        <title>Complete Genome Sequence of the Highly Virulent Aeromonas schubertii Strain WL1483, Isolated from Diseased Snakehead Fish (Channa argus) in China.</title>
        <authorList>
            <person name="Liu L."/>
            <person name="Li N."/>
            <person name="Zhang D."/>
            <person name="Fu X."/>
            <person name="Shi C."/>
            <person name="Lin Q."/>
            <person name="Hao G."/>
        </authorList>
    </citation>
    <scope>NUCLEOTIDE SEQUENCE [LARGE SCALE GENOMIC DNA]</scope>
    <source>
        <strain evidence="1 2">WL1483</strain>
    </source>
</reference>
<dbReference type="PROSITE" id="PS51257">
    <property type="entry name" value="PROKAR_LIPOPROTEIN"/>
    <property type="match status" value="1"/>
</dbReference>
<reference evidence="2" key="1">
    <citation type="submission" date="2015-10" db="EMBL/GenBank/DDBJ databases">
        <title>Complete Genome Sequence of Aeromonas schubertii strain WL1483.</title>
        <authorList>
            <person name="Liu L."/>
        </authorList>
    </citation>
    <scope>NUCLEOTIDE SEQUENCE [LARGE SCALE GENOMIC DNA]</scope>
    <source>
        <strain evidence="2">WL1483</strain>
    </source>
</reference>
<accession>A0A0S2SJW5</accession>
<sequence>MDRLKPYLVALPLLLLAGCGEDDRLHKICNNHPKLCEDLADDGTCRYDRTKVIRARYYLEQTGGDKQKYDLMKELEVYLRCIEHSTNIEYKNNKERKSPKVEGMLTAHQQLAQLDLETRSSDNPWLLLWHWTNNTNDVARRKFLALEGSPELEHPELQMALAGLYSRTHPDKAIDLMEHALTLYREGDTVNERLITSLSTLYMGQKRYDMAYLWGRVSESFQGANGVNTQRLAIYSPLGKEELAKLDERALRIVEALKLGTYQRSME</sequence>
<dbReference type="RefSeq" id="WP_060587151.1">
    <property type="nucleotide sequence ID" value="NZ_CP013067.1"/>
</dbReference>
<dbReference type="PATRIC" id="fig|652.5.peg.3272"/>
<gene>
    <name evidence="1" type="ORF">WL1483_2596</name>
</gene>
<dbReference type="KEGG" id="asr:WL1483_2596"/>
<organism evidence="1 2">
    <name type="scientific">Aeromonas schubertii</name>
    <dbReference type="NCBI Taxonomy" id="652"/>
    <lineage>
        <taxon>Bacteria</taxon>
        <taxon>Pseudomonadati</taxon>
        <taxon>Pseudomonadota</taxon>
        <taxon>Gammaproteobacteria</taxon>
        <taxon>Aeromonadales</taxon>
        <taxon>Aeromonadaceae</taxon>
        <taxon>Aeromonas</taxon>
    </lineage>
</organism>
<proteinExistence type="predicted"/>